<name>K2GSV6_9BACT</name>
<accession>K2GSV6</accession>
<sequence>MLWNDKILWIIYKADKEKFNILNFPENSKDKIILNDLETRDRKVVFETEKNVKYIEKIENKLILTTDDWKEFEINALNY</sequence>
<reference evidence="1" key="1">
    <citation type="journal article" date="2012" name="Science">
        <title>Fermentation, hydrogen, and sulfur metabolism in multiple uncultivated bacterial phyla.</title>
        <authorList>
            <person name="Wrighton K.C."/>
            <person name="Thomas B.C."/>
            <person name="Sharon I."/>
            <person name="Miller C.S."/>
            <person name="Castelle C.J."/>
            <person name="VerBerkmoes N.C."/>
            <person name="Wilkins M.J."/>
            <person name="Hettich R.L."/>
            <person name="Lipton M.S."/>
            <person name="Williams K.H."/>
            <person name="Long P.E."/>
            <person name="Banfield J.F."/>
        </authorList>
    </citation>
    <scope>NUCLEOTIDE SEQUENCE [LARGE SCALE GENOMIC DNA]</scope>
</reference>
<protein>
    <submittedName>
        <fullName evidence="1">Uncharacterized protein</fullName>
    </submittedName>
</protein>
<evidence type="ECO:0000313" key="1">
    <source>
        <dbReference type="EMBL" id="EKE26425.1"/>
    </source>
</evidence>
<dbReference type="EMBL" id="AMFJ01000813">
    <property type="protein sequence ID" value="EKE26425.1"/>
    <property type="molecule type" value="Genomic_DNA"/>
</dbReference>
<gene>
    <name evidence="1" type="ORF">ACD_4C00297G0001</name>
</gene>
<comment type="caution">
    <text evidence="1">The sequence shown here is derived from an EMBL/GenBank/DDBJ whole genome shotgun (WGS) entry which is preliminary data.</text>
</comment>
<proteinExistence type="predicted"/>
<organism evidence="1">
    <name type="scientific">uncultured bacterium</name>
    <name type="common">gcode 4</name>
    <dbReference type="NCBI Taxonomy" id="1234023"/>
    <lineage>
        <taxon>Bacteria</taxon>
        <taxon>environmental samples</taxon>
    </lineage>
</organism>
<dbReference type="AlphaFoldDB" id="K2GSV6"/>